<dbReference type="Proteomes" id="UP000628840">
    <property type="component" value="Unassembled WGS sequence"/>
</dbReference>
<dbReference type="InterPro" id="IPR013783">
    <property type="entry name" value="Ig-like_fold"/>
</dbReference>
<name>A0A830FDW7_9EURY</name>
<dbReference type="Gene3D" id="2.60.40.10">
    <property type="entry name" value="Immunoglobulins"/>
    <property type="match status" value="2"/>
</dbReference>
<keyword evidence="4" id="KW-1185">Reference proteome</keyword>
<dbReference type="EMBL" id="BMPF01000009">
    <property type="protein sequence ID" value="GGL45436.1"/>
    <property type="molecule type" value="Genomic_DNA"/>
</dbReference>
<dbReference type="PANTHER" id="PTHR35902">
    <property type="entry name" value="S-LAYER DOMAIN-LIKE PROTEIN-RELATED"/>
    <property type="match status" value="1"/>
</dbReference>
<evidence type="ECO:0000313" key="4">
    <source>
        <dbReference type="Proteomes" id="UP000628840"/>
    </source>
</evidence>
<keyword evidence="1" id="KW-0472">Membrane</keyword>
<keyword evidence="1" id="KW-1133">Transmembrane helix</keyword>
<feature type="domain" description="CARDB" evidence="2">
    <location>
        <begin position="164"/>
        <end position="241"/>
    </location>
</feature>
<feature type="transmembrane region" description="Helical" evidence="1">
    <location>
        <begin position="379"/>
        <end position="399"/>
    </location>
</feature>
<protein>
    <recommendedName>
        <fullName evidence="2">CARDB domain-containing protein</fullName>
    </recommendedName>
</protein>
<dbReference type="InterPro" id="IPR011635">
    <property type="entry name" value="CARDB"/>
</dbReference>
<organism evidence="3 4">
    <name type="scientific">Halarchaeum grantii</name>
    <dbReference type="NCBI Taxonomy" id="1193105"/>
    <lineage>
        <taxon>Archaea</taxon>
        <taxon>Methanobacteriati</taxon>
        <taxon>Methanobacteriota</taxon>
        <taxon>Stenosarchaea group</taxon>
        <taxon>Halobacteria</taxon>
        <taxon>Halobacteriales</taxon>
        <taxon>Halobacteriaceae</taxon>
    </lineage>
</organism>
<gene>
    <name evidence="3" type="ORF">GCM10009037_31110</name>
</gene>
<feature type="domain" description="CARDB" evidence="2">
    <location>
        <begin position="37"/>
        <end position="136"/>
    </location>
</feature>
<evidence type="ECO:0000259" key="2">
    <source>
        <dbReference type="Pfam" id="PF07705"/>
    </source>
</evidence>
<sequence length="402" mass="42300">MVTYDDTQQPEYVWRTTDEQKYVTIKIEDRPQFKLTSEGENDVFAGDTGNLSFTMKNTGTRTASNASIQLSTHSSSVYFGSPSSASSSTSLYVPTLEPGERTTVSAQVGAGAETAAGEYPVDAAVSYKNQNGVTEQSDTMTTGVTVRPERSFELRDVSTENFRVDEDEAQINATLVNTGPGDAQNIAVQLGQTSTVTATNGESSVGSLAVGESAPVSFTVTIPDSAEPGTNTFPFTVQYENNDGDIRTTDTPIRKSITIGSERDPFTITNVSTDVSPGGSDSVTVGVRYNGEKPVSATNAKIFVSDPISSSDDGAYLGTIQPGETKNATFTVSAGSSALVKDYAASVEVRYDTVDGDTKYTDGLPIGISVSPASGGLPVPLPVIVVALLVVAGGAYVLYRRR</sequence>
<dbReference type="PANTHER" id="PTHR35902:SF3">
    <property type="entry name" value="NPCBM-ASSOCIATED, NEW3 DOMAIN OF ALPHA-GALACTOSIDASE"/>
    <property type="match status" value="1"/>
</dbReference>
<evidence type="ECO:0000313" key="3">
    <source>
        <dbReference type="EMBL" id="GGL45436.1"/>
    </source>
</evidence>
<reference evidence="3 4" key="1">
    <citation type="journal article" date="2019" name="Int. J. Syst. Evol. Microbiol.">
        <title>The Global Catalogue of Microorganisms (GCM) 10K type strain sequencing project: providing services to taxonomists for standard genome sequencing and annotation.</title>
        <authorList>
            <consortium name="The Broad Institute Genomics Platform"/>
            <consortium name="The Broad Institute Genome Sequencing Center for Infectious Disease"/>
            <person name="Wu L."/>
            <person name="Ma J."/>
        </authorList>
    </citation>
    <scope>NUCLEOTIDE SEQUENCE [LARGE SCALE GENOMIC DNA]</scope>
    <source>
        <strain evidence="3 4">JCM 19585</strain>
    </source>
</reference>
<dbReference type="AlphaFoldDB" id="A0A830FDW7"/>
<keyword evidence="1" id="KW-0812">Transmembrane</keyword>
<evidence type="ECO:0000256" key="1">
    <source>
        <dbReference type="SAM" id="Phobius"/>
    </source>
</evidence>
<proteinExistence type="predicted"/>
<comment type="caution">
    <text evidence="3">The sequence shown here is derived from an EMBL/GenBank/DDBJ whole genome shotgun (WGS) entry which is preliminary data.</text>
</comment>
<dbReference type="Pfam" id="PF07705">
    <property type="entry name" value="CARDB"/>
    <property type="match status" value="2"/>
</dbReference>
<accession>A0A830FDW7</accession>